<dbReference type="AlphaFoldDB" id="A0AA38R4Q3"/>
<evidence type="ECO:0000313" key="1">
    <source>
        <dbReference type="EMBL" id="KAJ9133429.1"/>
    </source>
</evidence>
<dbReference type="SUPFAM" id="SSF54695">
    <property type="entry name" value="POZ domain"/>
    <property type="match status" value="1"/>
</dbReference>
<organism evidence="1 2">
    <name type="scientific">Pleurostoma richardsiae</name>
    <dbReference type="NCBI Taxonomy" id="41990"/>
    <lineage>
        <taxon>Eukaryota</taxon>
        <taxon>Fungi</taxon>
        <taxon>Dikarya</taxon>
        <taxon>Ascomycota</taxon>
        <taxon>Pezizomycotina</taxon>
        <taxon>Sordariomycetes</taxon>
        <taxon>Sordariomycetidae</taxon>
        <taxon>Calosphaeriales</taxon>
        <taxon>Pleurostomataceae</taxon>
        <taxon>Pleurostoma</taxon>
    </lineage>
</organism>
<accession>A0AA38R4Q3</accession>
<name>A0AA38R4Q3_9PEZI</name>
<gene>
    <name evidence="1" type="ORF">NKR23_g10742</name>
</gene>
<evidence type="ECO:0000313" key="2">
    <source>
        <dbReference type="Proteomes" id="UP001174694"/>
    </source>
</evidence>
<dbReference type="Proteomes" id="UP001174694">
    <property type="component" value="Unassembled WGS sequence"/>
</dbReference>
<dbReference type="EMBL" id="JANBVO010000050">
    <property type="protein sequence ID" value="KAJ9133429.1"/>
    <property type="molecule type" value="Genomic_DNA"/>
</dbReference>
<reference evidence="1" key="1">
    <citation type="submission" date="2022-07" db="EMBL/GenBank/DDBJ databases">
        <title>Fungi with potential for degradation of polypropylene.</title>
        <authorList>
            <person name="Gostincar C."/>
        </authorList>
    </citation>
    <scope>NUCLEOTIDE SEQUENCE</scope>
    <source>
        <strain evidence="1">EXF-13308</strain>
    </source>
</reference>
<protein>
    <recommendedName>
        <fullName evidence="3">BTB domain-containing protein</fullName>
    </recommendedName>
</protein>
<sequence>MRILYSRAKLTLARPLETGEFTDTRLTLEGMSWKLHSFILSSRTKYFKPVAGDPRTLFTFGPSWLEWLLIYIYHRELDNASISKQGLGYFALYVILYQHGEYFGVDGMANFTYRALDRYCNEQLRLILTEPQPGFPDLLFFEHLRREIDISYRFKVGLMFQILEYFVIAGRLLGTPRLDSIRALIPTSWSPSQY</sequence>
<evidence type="ECO:0008006" key="3">
    <source>
        <dbReference type="Google" id="ProtNLM"/>
    </source>
</evidence>
<dbReference type="InterPro" id="IPR011333">
    <property type="entry name" value="SKP1/BTB/POZ_sf"/>
</dbReference>
<proteinExistence type="predicted"/>
<comment type="caution">
    <text evidence="1">The sequence shown here is derived from an EMBL/GenBank/DDBJ whole genome shotgun (WGS) entry which is preliminary data.</text>
</comment>
<dbReference type="Gene3D" id="3.30.710.10">
    <property type="entry name" value="Potassium Channel Kv1.1, Chain A"/>
    <property type="match status" value="1"/>
</dbReference>
<keyword evidence="2" id="KW-1185">Reference proteome</keyword>